<dbReference type="OrthoDB" id="24153at2157"/>
<name>A0A830DZ68_9CREN</name>
<evidence type="ECO:0000313" key="3">
    <source>
        <dbReference type="Proteomes" id="UP000657075"/>
    </source>
</evidence>
<evidence type="ECO:0000313" key="2">
    <source>
        <dbReference type="EMBL" id="GGI67073.1"/>
    </source>
</evidence>
<sequence length="114" mass="12589">MFSIVDVRLGDYHGEWVLDGGAVRYVEHVGGDVIEAELEGCGEDYTDCVVEDVVKRLGDELKLPRSVLGSVKARLKVLGFPLAITLREEVNASIIEFRGKNGNAQLVIRYQLIS</sequence>
<dbReference type="GeneID" id="76206857"/>
<reference evidence="1" key="4">
    <citation type="journal article" date="2023" name="Microbiol. Resour. Announc.">
        <title>Complete Genome Sequence of Vulcanisaeta souniana Strain IC-059, a Hyperthermophilic Archaeon Isolated from Hot Spring Water in Japan.</title>
        <authorList>
            <person name="Kato S."/>
            <person name="Itoh T."/>
            <person name="Wu L."/>
            <person name="Ma J."/>
            <person name="Ohkuma M."/>
        </authorList>
    </citation>
    <scope>NUCLEOTIDE SEQUENCE</scope>
    <source>
        <strain evidence="1">JCM 11219</strain>
    </source>
</reference>
<evidence type="ECO:0000313" key="1">
    <source>
        <dbReference type="EMBL" id="BDR92214.1"/>
    </source>
</evidence>
<evidence type="ECO:0000313" key="4">
    <source>
        <dbReference type="Proteomes" id="UP001060771"/>
    </source>
</evidence>
<protein>
    <submittedName>
        <fullName evidence="2">Uncharacterized protein</fullName>
    </submittedName>
</protein>
<dbReference type="EMBL" id="AP026830">
    <property type="protein sequence ID" value="BDR92214.1"/>
    <property type="molecule type" value="Genomic_DNA"/>
</dbReference>
<organism evidence="2 3">
    <name type="scientific">Vulcanisaeta souniana JCM 11219</name>
    <dbReference type="NCBI Taxonomy" id="1293586"/>
    <lineage>
        <taxon>Archaea</taxon>
        <taxon>Thermoproteota</taxon>
        <taxon>Thermoprotei</taxon>
        <taxon>Thermoproteales</taxon>
        <taxon>Thermoproteaceae</taxon>
        <taxon>Vulcanisaeta</taxon>
    </lineage>
</organism>
<dbReference type="Proteomes" id="UP001060771">
    <property type="component" value="Chromosome"/>
</dbReference>
<dbReference type="AlphaFoldDB" id="A0A830DZ68"/>
<dbReference type="EMBL" id="BMNM01000001">
    <property type="protein sequence ID" value="GGI67073.1"/>
    <property type="molecule type" value="Genomic_DNA"/>
</dbReference>
<reference evidence="2" key="1">
    <citation type="journal article" date="2014" name="Int. J. Syst. Evol. Microbiol.">
        <title>Complete genome sequence of Corynebacterium casei LMG S-19264T (=DSM 44701T), isolated from a smear-ripened cheese.</title>
        <authorList>
            <consortium name="US DOE Joint Genome Institute (JGI-PGF)"/>
            <person name="Walter F."/>
            <person name="Albersmeier A."/>
            <person name="Kalinowski J."/>
            <person name="Ruckert C."/>
        </authorList>
    </citation>
    <scope>NUCLEOTIDE SEQUENCE</scope>
    <source>
        <strain evidence="2">JCM 11219</strain>
    </source>
</reference>
<accession>A0A830DZ68</accession>
<dbReference type="Proteomes" id="UP000657075">
    <property type="component" value="Unassembled WGS sequence"/>
</dbReference>
<reference evidence="4" key="3">
    <citation type="submission" date="2022-09" db="EMBL/GenBank/DDBJ databases">
        <title>Complete genome sequence of Vulcanisaeta souniana.</title>
        <authorList>
            <person name="Kato S."/>
            <person name="Itoh T."/>
            <person name="Ohkuma M."/>
        </authorList>
    </citation>
    <scope>NUCLEOTIDE SEQUENCE [LARGE SCALE GENOMIC DNA]</scope>
    <source>
        <strain evidence="4">JCM 11219</strain>
    </source>
</reference>
<dbReference type="RefSeq" id="WP_188602166.1">
    <property type="nucleotide sequence ID" value="NZ_AP026830.1"/>
</dbReference>
<gene>
    <name evidence="2" type="ORF">GCM10007112_00020</name>
    <name evidence="1" type="ORF">Vsou_13070</name>
</gene>
<keyword evidence="4" id="KW-1185">Reference proteome</keyword>
<proteinExistence type="predicted"/>
<reference evidence="2" key="2">
    <citation type="submission" date="2020-09" db="EMBL/GenBank/DDBJ databases">
        <authorList>
            <person name="Sun Q."/>
            <person name="Ohkuma M."/>
        </authorList>
    </citation>
    <scope>NUCLEOTIDE SEQUENCE</scope>
    <source>
        <strain evidence="2">JCM 11219</strain>
    </source>
</reference>